<name>A0A6A6TFX2_9PLEO</name>
<dbReference type="InterPro" id="IPR006771">
    <property type="entry name" value="CetA-like"/>
</dbReference>
<feature type="chain" id="PRO_5025562854" evidence="1">
    <location>
        <begin position="17"/>
        <end position="193"/>
    </location>
</feature>
<evidence type="ECO:0000313" key="2">
    <source>
        <dbReference type="EMBL" id="KAF2658865.1"/>
    </source>
</evidence>
<proteinExistence type="predicted"/>
<dbReference type="Pfam" id="PF04681">
    <property type="entry name" value="Bys1"/>
    <property type="match status" value="1"/>
</dbReference>
<dbReference type="PANTHER" id="PTHR36195:SF4">
    <property type="entry name" value="DOMAIN PROTEIN, PUTATIVE (AFU_ORTHOLOGUE AFUA_5G01990)-RELATED"/>
    <property type="match status" value="1"/>
</dbReference>
<reference evidence="2" key="1">
    <citation type="journal article" date="2020" name="Stud. Mycol.">
        <title>101 Dothideomycetes genomes: a test case for predicting lifestyles and emergence of pathogens.</title>
        <authorList>
            <person name="Haridas S."/>
            <person name="Albert R."/>
            <person name="Binder M."/>
            <person name="Bloem J."/>
            <person name="Labutti K."/>
            <person name="Salamov A."/>
            <person name="Andreopoulos B."/>
            <person name="Baker S."/>
            <person name="Barry K."/>
            <person name="Bills G."/>
            <person name="Bluhm B."/>
            <person name="Cannon C."/>
            <person name="Castanera R."/>
            <person name="Culley D."/>
            <person name="Daum C."/>
            <person name="Ezra D."/>
            <person name="Gonzalez J."/>
            <person name="Henrissat B."/>
            <person name="Kuo A."/>
            <person name="Liang C."/>
            <person name="Lipzen A."/>
            <person name="Lutzoni F."/>
            <person name="Magnuson J."/>
            <person name="Mondo S."/>
            <person name="Nolan M."/>
            <person name="Ohm R."/>
            <person name="Pangilinan J."/>
            <person name="Park H.-J."/>
            <person name="Ramirez L."/>
            <person name="Alfaro M."/>
            <person name="Sun H."/>
            <person name="Tritt A."/>
            <person name="Yoshinaga Y."/>
            <person name="Zwiers L.-H."/>
            <person name="Turgeon B."/>
            <person name="Goodwin S."/>
            <person name="Spatafora J."/>
            <person name="Crous P."/>
            <person name="Grigoriev I."/>
        </authorList>
    </citation>
    <scope>NUCLEOTIDE SEQUENCE</scope>
    <source>
        <strain evidence="2">CBS 122681</strain>
    </source>
</reference>
<dbReference type="PANTHER" id="PTHR36195">
    <property type="entry name" value="DOMAIN PROTEIN, PUTATIVE (AFU_ORTHOLOGUE AFUA_5G01990)-RELATED-RELATED"/>
    <property type="match status" value="1"/>
</dbReference>
<organism evidence="2 3">
    <name type="scientific">Lophiostoma macrostomum CBS 122681</name>
    <dbReference type="NCBI Taxonomy" id="1314788"/>
    <lineage>
        <taxon>Eukaryota</taxon>
        <taxon>Fungi</taxon>
        <taxon>Dikarya</taxon>
        <taxon>Ascomycota</taxon>
        <taxon>Pezizomycotina</taxon>
        <taxon>Dothideomycetes</taxon>
        <taxon>Pleosporomycetidae</taxon>
        <taxon>Pleosporales</taxon>
        <taxon>Lophiostomataceae</taxon>
        <taxon>Lophiostoma</taxon>
    </lineage>
</organism>
<accession>A0A6A6TFX2</accession>
<evidence type="ECO:0000256" key="1">
    <source>
        <dbReference type="SAM" id="SignalP"/>
    </source>
</evidence>
<feature type="signal peptide" evidence="1">
    <location>
        <begin position="1"/>
        <end position="16"/>
    </location>
</feature>
<protein>
    <submittedName>
        <fullName evidence="2">Uncharacterized protein</fullName>
    </submittedName>
</protein>
<dbReference type="AlphaFoldDB" id="A0A6A6TFX2"/>
<sequence>MHAQLALLSLPLLAFSVPAPLPFPATGSASANHAMVINSCPYSVYLQSISGGASSVNNATDRSQVLAPGATYTEAMRNPGFGIALKISNGTAATNTVTQLEYALDPSGDVWYDLSFINCIVDGSYDAAKCPGHDYGLKAKAGQGCKDFTCGPNEVCIGQAYWLKENGYQGGAPVSQCAASKGLTFELCYAHSA</sequence>
<keyword evidence="3" id="KW-1185">Reference proteome</keyword>
<dbReference type="OrthoDB" id="5144514at2759"/>
<dbReference type="EMBL" id="MU004311">
    <property type="protein sequence ID" value="KAF2658865.1"/>
    <property type="molecule type" value="Genomic_DNA"/>
</dbReference>
<evidence type="ECO:0000313" key="3">
    <source>
        <dbReference type="Proteomes" id="UP000799324"/>
    </source>
</evidence>
<dbReference type="Proteomes" id="UP000799324">
    <property type="component" value="Unassembled WGS sequence"/>
</dbReference>
<gene>
    <name evidence="2" type="ORF">K491DRAFT_713118</name>
</gene>
<keyword evidence="1" id="KW-0732">Signal</keyword>